<keyword evidence="2" id="KW-1185">Reference proteome</keyword>
<dbReference type="RefSeq" id="WP_248269014.1">
    <property type="nucleotide sequence ID" value="NZ_CP096034.1"/>
</dbReference>
<sequence length="139" mass="16034">MRKARFRDKGEWIGDFYNHILVECPQCKKGTKITWVADKTKLKLTCQKCGIVSGSNFFSSIGGEESLWLQTHCCGKTLWAYNEEHLDLLENYVSASLRERVPNINKSLASRLPNWIKSAKNREEVLKGISKLRKKMNEI</sequence>
<proteinExistence type="predicted"/>
<name>A0ABY4JQM6_9BACI</name>
<evidence type="ECO:0008006" key="3">
    <source>
        <dbReference type="Google" id="ProtNLM"/>
    </source>
</evidence>
<gene>
    <name evidence="1" type="ORF">MY490_09805</name>
</gene>
<evidence type="ECO:0000313" key="2">
    <source>
        <dbReference type="Proteomes" id="UP000830639"/>
    </source>
</evidence>
<reference evidence="1 2" key="1">
    <citation type="submission" date="2022-04" db="EMBL/GenBank/DDBJ databases">
        <title>Mechanism of arsenic methylation and mitigation arsenic toxicity by Bacillus sp. LH14 from an Arsenic-Contaminated Paddy Soil.</title>
        <authorList>
            <person name="Wang D."/>
        </authorList>
    </citation>
    <scope>NUCLEOTIDE SEQUENCE [LARGE SCALE GENOMIC DNA]</scope>
    <source>
        <strain evidence="1 2">LH14</strain>
    </source>
</reference>
<protein>
    <recommendedName>
        <fullName evidence="3">TFIIB-type domain-containing protein</fullName>
    </recommendedName>
</protein>
<accession>A0ABY4JQM6</accession>
<evidence type="ECO:0000313" key="1">
    <source>
        <dbReference type="EMBL" id="UPM56099.1"/>
    </source>
</evidence>
<dbReference type="Proteomes" id="UP000830639">
    <property type="component" value="Chromosome"/>
</dbReference>
<dbReference type="EMBL" id="CP096034">
    <property type="protein sequence ID" value="UPM56099.1"/>
    <property type="molecule type" value="Genomic_DNA"/>
</dbReference>
<organism evidence="1 2">
    <name type="scientific">Gottfriedia acidiceleris</name>
    <dbReference type="NCBI Taxonomy" id="371036"/>
    <lineage>
        <taxon>Bacteria</taxon>
        <taxon>Bacillati</taxon>
        <taxon>Bacillota</taxon>
        <taxon>Bacilli</taxon>
        <taxon>Bacillales</taxon>
        <taxon>Bacillaceae</taxon>
        <taxon>Gottfriedia</taxon>
    </lineage>
</organism>